<evidence type="ECO:0000256" key="1">
    <source>
        <dbReference type="ARBA" id="ARBA00004141"/>
    </source>
</evidence>
<evidence type="ECO:0000313" key="11">
    <source>
        <dbReference type="Proteomes" id="UP000290900"/>
    </source>
</evidence>
<dbReference type="GO" id="GO:0030428">
    <property type="term" value="C:cell septum"/>
    <property type="evidence" value="ECO:0007669"/>
    <property type="project" value="TreeGrafter"/>
</dbReference>
<keyword evidence="5 7" id="KW-1133">Transmembrane helix</keyword>
<feature type="domain" description="Chitin synthase N-terminal" evidence="9">
    <location>
        <begin position="245"/>
        <end position="310"/>
    </location>
</feature>
<dbReference type="GO" id="GO:0004100">
    <property type="term" value="F:chitin synthase activity"/>
    <property type="evidence" value="ECO:0007669"/>
    <property type="project" value="UniProtKB-UniRule"/>
</dbReference>
<evidence type="ECO:0000256" key="5">
    <source>
        <dbReference type="ARBA" id="ARBA00022989"/>
    </source>
</evidence>
<dbReference type="Pfam" id="PF08407">
    <property type="entry name" value="Chitin_synth_1N"/>
    <property type="match status" value="1"/>
</dbReference>
<evidence type="ECO:0000256" key="6">
    <source>
        <dbReference type="ARBA" id="ARBA00023136"/>
    </source>
</evidence>
<dbReference type="InterPro" id="IPR013616">
    <property type="entry name" value="Chitin_synth_N"/>
</dbReference>
<evidence type="ECO:0000256" key="4">
    <source>
        <dbReference type="ARBA" id="ARBA00022692"/>
    </source>
</evidence>
<name>A0A448YU34_BRENA</name>
<dbReference type="SUPFAM" id="SSF53448">
    <property type="entry name" value="Nucleotide-diphospho-sugar transferases"/>
    <property type="match status" value="1"/>
</dbReference>
<evidence type="ECO:0000256" key="3">
    <source>
        <dbReference type="ARBA" id="ARBA00022676"/>
    </source>
</evidence>
<comment type="catalytic activity">
    <reaction evidence="7">
        <text>[(1-&gt;4)-N-acetyl-beta-D-glucosaminyl](n) + UDP-N-acetyl-alpha-D-glucosamine = [(1-&gt;4)-N-acetyl-beta-D-glucosaminyl](n+1) + UDP + H(+)</text>
        <dbReference type="Rhea" id="RHEA:16637"/>
        <dbReference type="Rhea" id="RHEA-COMP:9593"/>
        <dbReference type="Rhea" id="RHEA-COMP:9595"/>
        <dbReference type="ChEBI" id="CHEBI:15378"/>
        <dbReference type="ChEBI" id="CHEBI:17029"/>
        <dbReference type="ChEBI" id="CHEBI:57705"/>
        <dbReference type="ChEBI" id="CHEBI:58223"/>
        <dbReference type="EC" id="2.4.1.16"/>
    </reaction>
</comment>
<feature type="compositionally biased region" description="Low complexity" evidence="8">
    <location>
        <begin position="24"/>
        <end position="36"/>
    </location>
</feature>
<protein>
    <recommendedName>
        <fullName evidence="2 7">Chitin synthase</fullName>
        <ecNumber evidence="2 7">2.4.1.16</ecNumber>
    </recommendedName>
</protein>
<feature type="region of interest" description="Disordered" evidence="8">
    <location>
        <begin position="66"/>
        <end position="89"/>
    </location>
</feature>
<comment type="similarity">
    <text evidence="7">Belongs to the chitin synthase family.</text>
</comment>
<evidence type="ECO:0000256" key="7">
    <source>
        <dbReference type="RuleBase" id="RU366040"/>
    </source>
</evidence>
<dbReference type="InParanoid" id="A0A448YU34"/>
<dbReference type="EMBL" id="CAACVR010000076">
    <property type="protein sequence ID" value="VEU24422.1"/>
    <property type="molecule type" value="Genomic_DNA"/>
</dbReference>
<sequence>MSNYSPFRDSSESPVRRPPEAYTPRSSPMRFSSSRAAMKYSPVKPLHMSQSNSYMNNSEMAKNFVTAAEDQTARKRFTNNESPRRERPVSALIHNNAADDDNVTEEEDILSEYVSNIFNSPTRKKSMRSDEFGRSIGSNKTALEGARPIFSASTYAAANSDIENPFVDVPSLSPSRREASGESHSTLHDSIDLTKKETVDSSYSDTQSTLNKDDEKKDSVFLSSLDHHFFKQVSGDFQPRRYRATQKIFRSRNGNLILDNPVPSILHSFLPQKGEDEFDYMKYSAVTSDPDNFVNDGFTLRTNELGRETEIVVCITMYNESEASLTRTLHAVFRNIAYLTRRVNSHTWGPDAWKKVVVLIVADGRNKTNPGVLQVLSAMGVYQEGIAKSFVNQKEVKAHLFEYTTQVSIDEDLKFVGGESGLVPVQLIFCMKEKNAKKINSHRWLFNAICPILHPNVCVLLDVGTRPHDQAIYNLWKAFDLDSNVAGAAGEIVAMKGKYWRKLINPLVASQNFEYKMSNILDKPCESAFGYISVLPGALSAYRWTALRNDEDGEGPLQKYFEGERSDEAVGTDMFSANMYLAEDRILAWELVSRKKAKWVLKFVKSAQGETDVPETLSEFISQRRRWLNGAFFAALYSQLHFYNIWRTDHSLLRKFFFHIEFIYQGLTLLFNFFCVANFYISFYYLSGALINIAGNGGRYLFELMNYICLCTLLGILVISMGNRPQGAPKLFLITVIILTLCGTYSIVSGFYFLGKMIMQKEMGESAGLNFTSICVSLASTYGLYVTVSIIYLDPWHIVSSSLQYFLMLPAYTCLLQIYAYCNTHDVTWGTKGDNLPVSTLGKATIERDEKGQEVIRLEIVGEQRDIDSMYSENLYKLKERRKQPEEMRDGAQERPKISAQDYYRDIRSRVVLFWVIMNVILIMTITQIWGPSNIRSNKYLAFLLWCMFGFSLFRFIGSMTFVIHSIIRKLVVTKNRWDVHRMGKSDSVDMVMAPT</sequence>
<dbReference type="PANTHER" id="PTHR22914">
    <property type="entry name" value="CHITIN SYNTHASE"/>
    <property type="match status" value="1"/>
</dbReference>
<keyword evidence="7" id="KW-0808">Transferase</keyword>
<dbReference type="Pfam" id="PF01644">
    <property type="entry name" value="Chitin_synth_1"/>
    <property type="match status" value="1"/>
</dbReference>
<dbReference type="OrthoDB" id="26569at2759"/>
<dbReference type="InterPro" id="IPR004835">
    <property type="entry name" value="Chitin_synth"/>
</dbReference>
<comment type="subcellular location">
    <subcellularLocation>
        <location evidence="7">Cell membrane</location>
        <topology evidence="7">Multi-pass membrane protein</topology>
    </subcellularLocation>
    <subcellularLocation>
        <location evidence="1">Membrane</location>
        <topology evidence="1">Multi-pass membrane protein</topology>
    </subcellularLocation>
</comment>
<dbReference type="InterPro" id="IPR029044">
    <property type="entry name" value="Nucleotide-diphossugar_trans"/>
</dbReference>
<feature type="compositionally biased region" description="Basic and acidic residues" evidence="8">
    <location>
        <begin position="175"/>
        <end position="193"/>
    </location>
</feature>
<keyword evidence="11" id="KW-1185">Reference proteome</keyword>
<keyword evidence="7" id="KW-1003">Cell membrane</keyword>
<dbReference type="PANTHER" id="PTHR22914:SF38">
    <property type="entry name" value="CHITIN SYNTHASE 2"/>
    <property type="match status" value="1"/>
</dbReference>
<feature type="region of interest" description="Disordered" evidence="8">
    <location>
        <begin position="1"/>
        <end position="36"/>
    </location>
</feature>
<feature type="transmembrane region" description="Helical" evidence="7">
    <location>
        <begin position="943"/>
        <end position="968"/>
    </location>
</feature>
<gene>
    <name evidence="10" type="ORF">BRENAR_LOCUS5150</name>
</gene>
<reference evidence="10 11" key="1">
    <citation type="submission" date="2018-12" db="EMBL/GenBank/DDBJ databases">
        <authorList>
            <person name="Tiukova I."/>
            <person name="Dainat J."/>
        </authorList>
    </citation>
    <scope>NUCLEOTIDE SEQUENCE [LARGE SCALE GENOMIC DNA]</scope>
</reference>
<dbReference type="GO" id="GO:0071555">
    <property type="term" value="P:cell wall organization"/>
    <property type="evidence" value="ECO:0007669"/>
    <property type="project" value="UniProtKB-KW"/>
</dbReference>
<feature type="transmembrane region" description="Helical" evidence="7">
    <location>
        <begin position="700"/>
        <end position="719"/>
    </location>
</feature>
<organism evidence="10 11">
    <name type="scientific">Brettanomyces naardenensis</name>
    <name type="common">Yeast</name>
    <dbReference type="NCBI Taxonomy" id="13370"/>
    <lineage>
        <taxon>Eukaryota</taxon>
        <taxon>Fungi</taxon>
        <taxon>Dikarya</taxon>
        <taxon>Ascomycota</taxon>
        <taxon>Saccharomycotina</taxon>
        <taxon>Pichiomycetes</taxon>
        <taxon>Pichiales</taxon>
        <taxon>Pichiaceae</taxon>
        <taxon>Brettanomyces</taxon>
    </lineage>
</organism>
<evidence type="ECO:0000259" key="9">
    <source>
        <dbReference type="Pfam" id="PF08407"/>
    </source>
</evidence>
<comment type="function">
    <text evidence="7">Polymerizes chitin, a structural polymer of the cell wall and septum, by transferring the sugar moiety of UDP-GlcNAc to the non-reducing end of the growing chitin polymer.</text>
</comment>
<dbReference type="EC" id="2.4.1.16" evidence="2 7"/>
<feature type="transmembrane region" description="Helical" evidence="7">
    <location>
        <begin position="767"/>
        <end position="793"/>
    </location>
</feature>
<feature type="transmembrane region" description="Helical" evidence="7">
    <location>
        <begin position="911"/>
        <end position="931"/>
    </location>
</feature>
<feature type="transmembrane region" description="Helical" evidence="7">
    <location>
        <begin position="666"/>
        <end position="688"/>
    </location>
</feature>
<dbReference type="GO" id="GO:0005886">
    <property type="term" value="C:plasma membrane"/>
    <property type="evidence" value="ECO:0007669"/>
    <property type="project" value="UniProtKB-SubCell"/>
</dbReference>
<evidence type="ECO:0000256" key="2">
    <source>
        <dbReference type="ARBA" id="ARBA00012543"/>
    </source>
</evidence>
<dbReference type="Proteomes" id="UP000290900">
    <property type="component" value="Unassembled WGS sequence"/>
</dbReference>
<feature type="region of interest" description="Disordered" evidence="8">
    <location>
        <begin position="168"/>
        <end position="193"/>
    </location>
</feature>
<dbReference type="STRING" id="13370.A0A448YU34"/>
<dbReference type="FunCoup" id="A0A448YU34">
    <property type="interactions" value="105"/>
</dbReference>
<proteinExistence type="inferred from homology"/>
<evidence type="ECO:0000313" key="10">
    <source>
        <dbReference type="EMBL" id="VEU24422.1"/>
    </source>
</evidence>
<keyword evidence="7" id="KW-0961">Cell wall biogenesis/degradation</keyword>
<accession>A0A448YU34</accession>
<feature type="transmembrane region" description="Helical" evidence="7">
    <location>
        <begin position="805"/>
        <end position="822"/>
    </location>
</feature>
<dbReference type="AlphaFoldDB" id="A0A448YU34"/>
<evidence type="ECO:0000256" key="8">
    <source>
        <dbReference type="SAM" id="MobiDB-lite"/>
    </source>
</evidence>
<keyword evidence="4 7" id="KW-0812">Transmembrane</keyword>
<feature type="compositionally biased region" description="Basic and acidic residues" evidence="8">
    <location>
        <begin position="9"/>
        <end position="19"/>
    </location>
</feature>
<feature type="transmembrane region" description="Helical" evidence="7">
    <location>
        <begin position="731"/>
        <end position="755"/>
    </location>
</feature>
<keyword evidence="6 7" id="KW-0472">Membrane</keyword>
<keyword evidence="3 7" id="KW-0328">Glycosyltransferase</keyword>
<dbReference type="GO" id="GO:0006031">
    <property type="term" value="P:chitin biosynthetic process"/>
    <property type="evidence" value="ECO:0007669"/>
    <property type="project" value="UniProtKB-UniRule"/>
</dbReference>
<dbReference type="CDD" id="cd04190">
    <property type="entry name" value="Chitin_synth_C"/>
    <property type="match status" value="1"/>
</dbReference>